<organism evidence="2 3">
    <name type="scientific">Zoogloea dura</name>
    <dbReference type="NCBI Taxonomy" id="2728840"/>
    <lineage>
        <taxon>Bacteria</taxon>
        <taxon>Pseudomonadati</taxon>
        <taxon>Pseudomonadota</taxon>
        <taxon>Betaproteobacteria</taxon>
        <taxon>Rhodocyclales</taxon>
        <taxon>Zoogloeaceae</taxon>
        <taxon>Zoogloea</taxon>
    </lineage>
</organism>
<dbReference type="AlphaFoldDB" id="A0A848G5F4"/>
<dbReference type="Proteomes" id="UP000580043">
    <property type="component" value="Unassembled WGS sequence"/>
</dbReference>
<evidence type="ECO:0000313" key="3">
    <source>
        <dbReference type="Proteomes" id="UP000580043"/>
    </source>
</evidence>
<evidence type="ECO:0000313" key="2">
    <source>
        <dbReference type="EMBL" id="NML27467.1"/>
    </source>
</evidence>
<keyword evidence="1" id="KW-0732">Signal</keyword>
<proteinExistence type="predicted"/>
<keyword evidence="3" id="KW-1185">Reference proteome</keyword>
<feature type="chain" id="PRO_5032653412" evidence="1">
    <location>
        <begin position="30"/>
        <end position="112"/>
    </location>
</feature>
<name>A0A848G5F4_9RHOO</name>
<sequence length="112" mass="12098">MDINQSTLNRSAIGLLILAGLNSASIARASESGDPHQRAREMIVPSIVYATVSQHVAETPAPVNPHQQASTMMHDDRWPAASMPQLLHVKGRGGVEIDPHRHAQSMIVGHPE</sequence>
<evidence type="ECO:0000256" key="1">
    <source>
        <dbReference type="SAM" id="SignalP"/>
    </source>
</evidence>
<dbReference type="EMBL" id="JABBGA010000015">
    <property type="protein sequence ID" value="NML27467.1"/>
    <property type="molecule type" value="Genomic_DNA"/>
</dbReference>
<feature type="signal peptide" evidence="1">
    <location>
        <begin position="1"/>
        <end position="29"/>
    </location>
</feature>
<accession>A0A848G5F4</accession>
<dbReference type="RefSeq" id="WP_169147004.1">
    <property type="nucleotide sequence ID" value="NZ_JABBGA010000015.1"/>
</dbReference>
<protein>
    <submittedName>
        <fullName evidence="2">Uncharacterized protein</fullName>
    </submittedName>
</protein>
<reference evidence="2 3" key="1">
    <citation type="submission" date="2020-04" db="EMBL/GenBank/DDBJ databases">
        <title>Zoogloea sp. G-4-1-14 isolated from soil.</title>
        <authorList>
            <person name="Dahal R.H."/>
        </authorList>
    </citation>
    <scope>NUCLEOTIDE SEQUENCE [LARGE SCALE GENOMIC DNA]</scope>
    <source>
        <strain evidence="2 3">G-4-1-14</strain>
    </source>
</reference>
<gene>
    <name evidence="2" type="ORF">HHL15_17055</name>
</gene>
<comment type="caution">
    <text evidence="2">The sequence shown here is derived from an EMBL/GenBank/DDBJ whole genome shotgun (WGS) entry which is preliminary data.</text>
</comment>